<reference evidence="1 2" key="1">
    <citation type="submission" date="2019-07" db="EMBL/GenBank/DDBJ databases">
        <title>Genomes of Cafeteria roenbergensis.</title>
        <authorList>
            <person name="Fischer M.G."/>
            <person name="Hackl T."/>
            <person name="Roman M."/>
        </authorList>
    </citation>
    <scope>NUCLEOTIDE SEQUENCE [LARGE SCALE GENOMIC DNA]</scope>
    <source>
        <strain evidence="1 2">RCC970-E3</strain>
    </source>
</reference>
<sequence>MGDFVDCSIAVRPAEEKQSRAFGLPNATAAPFTAGSFVCSVSAGASVNCPVLHTCAHSNGTHTEGAAHVLPGQRTLSEAWTPAAAPVVTALLVSVTPRRLGDSSDQYSPGAADDLAITSEAVEEALSALRSAAAGAGSAASSWLAESGERACLGAVCLRTLPNDGAKVGRDWTGSNPAFLTGEAALLCRALVAPPTGDDSDSTGHLLVDLPSVDREDDGGALIAHRSFFGVTPAGRASALASGPVLPASPEAGAAAGAAGAASPDDACSAAAPAAPAAAPPAYMPRRAITELCFFSDALSDGLHALNLQCANVELDAAPSRPLLAPLRRVAAAP</sequence>
<dbReference type="InterPro" id="IPR037175">
    <property type="entry name" value="KFase_sf"/>
</dbReference>
<evidence type="ECO:0000313" key="1">
    <source>
        <dbReference type="EMBL" id="KAA0162921.1"/>
    </source>
</evidence>
<accession>A0A5A8DGJ3</accession>
<dbReference type="AlphaFoldDB" id="A0A5A8DGJ3"/>
<dbReference type="GO" id="GO:0019441">
    <property type="term" value="P:L-tryptophan catabolic process to kynurenine"/>
    <property type="evidence" value="ECO:0007669"/>
    <property type="project" value="InterPro"/>
</dbReference>
<protein>
    <submittedName>
        <fullName evidence="1">Uncharacterized protein</fullName>
    </submittedName>
</protein>
<evidence type="ECO:0000313" key="2">
    <source>
        <dbReference type="Proteomes" id="UP000324907"/>
    </source>
</evidence>
<dbReference type="EMBL" id="VLTL01000073">
    <property type="protein sequence ID" value="KAA0162921.1"/>
    <property type="molecule type" value="Genomic_DNA"/>
</dbReference>
<organism evidence="1 2">
    <name type="scientific">Cafeteria roenbergensis</name>
    <name type="common">Marine flagellate</name>
    <dbReference type="NCBI Taxonomy" id="33653"/>
    <lineage>
        <taxon>Eukaryota</taxon>
        <taxon>Sar</taxon>
        <taxon>Stramenopiles</taxon>
        <taxon>Bigyra</taxon>
        <taxon>Opalozoa</taxon>
        <taxon>Bicosoecida</taxon>
        <taxon>Cafeteriaceae</taxon>
        <taxon>Cafeteria</taxon>
    </lineage>
</organism>
<dbReference type="GO" id="GO:0004061">
    <property type="term" value="F:arylformamidase activity"/>
    <property type="evidence" value="ECO:0007669"/>
    <property type="project" value="InterPro"/>
</dbReference>
<dbReference type="Proteomes" id="UP000324907">
    <property type="component" value="Unassembled WGS sequence"/>
</dbReference>
<comment type="caution">
    <text evidence="1">The sequence shown here is derived from an EMBL/GenBank/DDBJ whole genome shotgun (WGS) entry which is preliminary data.</text>
</comment>
<dbReference type="Gene3D" id="3.50.30.50">
    <property type="entry name" value="Putative cyclase"/>
    <property type="match status" value="1"/>
</dbReference>
<name>A0A5A8DGJ3_CAFRO</name>
<proteinExistence type="predicted"/>
<gene>
    <name evidence="1" type="ORF">FNF28_04477</name>
</gene>